<dbReference type="RefSeq" id="WP_035513598.1">
    <property type="nucleotide sequence ID" value="NZ_KN234745.1"/>
</dbReference>
<comment type="caution">
    <text evidence="1">The sequence shown here is derived from an EMBL/GenBank/DDBJ whole genome shotgun (WGS) entry which is preliminary data.</text>
</comment>
<keyword evidence="2" id="KW-1185">Reference proteome</keyword>
<accession>A0A095WYC2</accession>
<proteinExistence type="predicted"/>
<dbReference type="EMBL" id="AUVB01000054">
    <property type="protein sequence ID" value="KGE03609.1"/>
    <property type="molecule type" value="Genomic_DNA"/>
</dbReference>
<dbReference type="Proteomes" id="UP000029640">
    <property type="component" value="Unassembled WGS sequence"/>
</dbReference>
<dbReference type="Gene3D" id="1.10.4010.10">
    <property type="entry name" value="Type II deoxyuridine triphosphatase"/>
    <property type="match status" value="1"/>
</dbReference>
<dbReference type="AlphaFoldDB" id="A0A095WYC2"/>
<name>A0A095WYC2_9GAMM</name>
<keyword evidence="1" id="KW-0378">Hydrolase</keyword>
<reference evidence="1 2" key="1">
    <citation type="journal article" date="2014" name="Genome Announc.">
        <title>Genome Sequence of Gammaproteobacterial Pseudohaliea rubra Type Strain DSM 19751, Isolated from Coastal Seawater of the Mediterranean Sea.</title>
        <authorList>
            <person name="Spring S."/>
            <person name="Fiebig A."/>
            <person name="Riedel T."/>
            <person name="Goker M."/>
            <person name="Klenk H.P."/>
        </authorList>
    </citation>
    <scope>NUCLEOTIDE SEQUENCE [LARGE SCALE GENOMIC DNA]</scope>
    <source>
        <strain evidence="1 2">DSM 19751</strain>
    </source>
</reference>
<dbReference type="EC" id="3.6.1.23" evidence="1"/>
<gene>
    <name evidence="1" type="ORF">HRUBRA_01988</name>
</gene>
<dbReference type="STRING" id="1265313.HRUBRA_01988"/>
<dbReference type="GO" id="GO:0004170">
    <property type="term" value="F:dUTP diphosphatase activity"/>
    <property type="evidence" value="ECO:0007669"/>
    <property type="project" value="UniProtKB-EC"/>
</dbReference>
<dbReference type="Pfam" id="PF08761">
    <property type="entry name" value="dUTPase_2"/>
    <property type="match status" value="1"/>
</dbReference>
<dbReference type="PATRIC" id="fig|1265313.6.peg.1966"/>
<dbReference type="HOGENOM" id="CLU_078985_0_0_6"/>
<dbReference type="SUPFAM" id="SSF101386">
    <property type="entry name" value="all-alpha NTP pyrophosphatases"/>
    <property type="match status" value="1"/>
</dbReference>
<protein>
    <submittedName>
        <fullName evidence="1">Dimeric dUTPase</fullName>
        <ecNumber evidence="1">3.6.1.23</ecNumber>
    </submittedName>
</protein>
<evidence type="ECO:0000313" key="2">
    <source>
        <dbReference type="Proteomes" id="UP000029640"/>
    </source>
</evidence>
<organism evidence="1 2">
    <name type="scientific">Pseudohaliea rubra DSM 19751</name>
    <dbReference type="NCBI Taxonomy" id="1265313"/>
    <lineage>
        <taxon>Bacteria</taxon>
        <taxon>Pseudomonadati</taxon>
        <taxon>Pseudomonadota</taxon>
        <taxon>Gammaproteobacteria</taxon>
        <taxon>Cellvibrionales</taxon>
        <taxon>Halieaceae</taxon>
        <taxon>Pseudohaliea</taxon>
    </lineage>
</organism>
<evidence type="ECO:0000313" key="1">
    <source>
        <dbReference type="EMBL" id="KGE03609.1"/>
    </source>
</evidence>
<dbReference type="eggNOG" id="COG4508">
    <property type="taxonomic scope" value="Bacteria"/>
</dbReference>
<dbReference type="CDD" id="cd11527">
    <property type="entry name" value="NTP-PPase_dUTPase"/>
    <property type="match status" value="1"/>
</dbReference>
<sequence length="206" mass="23745">MQQQLETMLAMQDRMNTRVHPEWRAQNFAWYRATWIECAELLEHYGYKWWKRQEPCMEQVRLEVVDIWHFGLSMLLQGDDDHAALAARLAAALESRAPATEDLRLATEALAAEALTARRFSVTAFRDLMLTAGLTIDDLYSTYVGKNVLNFFRQDHGYQDGSYRKLWAGREDNEHLHEVLGSLDRGAADFPERLYAALGERYGAGE</sequence>
<dbReference type="InterPro" id="IPR014871">
    <property type="entry name" value="dUTPase/dCTP_pyrophosphatase"/>
</dbReference>